<feature type="transmembrane region" description="Helical" evidence="2">
    <location>
        <begin position="57"/>
        <end position="84"/>
    </location>
</feature>
<feature type="transmembrane region" description="Helical" evidence="2">
    <location>
        <begin position="529"/>
        <end position="555"/>
    </location>
</feature>
<dbReference type="EMBL" id="MU855474">
    <property type="protein sequence ID" value="KAK3903008.1"/>
    <property type="molecule type" value="Genomic_DNA"/>
</dbReference>
<feature type="transmembrane region" description="Helical" evidence="2">
    <location>
        <begin position="105"/>
        <end position="126"/>
    </location>
</feature>
<feature type="region of interest" description="Disordered" evidence="1">
    <location>
        <begin position="1"/>
        <end position="24"/>
    </location>
</feature>
<sequence>MSNCESNREVRTEPFTTTTRSATDHNEEGALLGHRHGTSETADVPSNEAEEWISTPLHPWCVCVFIAFGISLIAAIIVLLVLSLRRQGFVTVGTALSAHHTLWRLSLLWTSLPSFIFTCLGLYWGAIANAASDRQPFVGLNRPHGGPAKETVLLDYRSIISLIKWLPAFRNGHHQVAWAQLAALVFTILSPLAANLFVASEAFFQQDVPILFNSTFDQGSLNNTMDIRVVLDAAAATLVYGASDRPWTNHQYAFRPFYTDFQVTGAPPPTNTTALTARTVAYSGYLDCAVLSPGADYNITSTSDPSSPSGAELVMTGTDRGCPVRQEFTVDDLQQVYFLTTSQPSCGIAAQYSRLVFTYAHFSAAGAPFLANTSVVSCAPLYRRTAGDLRVTVPNPRDPTTPGGDKPQILGFSPSQPPQDARDDSFGFWVPFESLLFQSEVFSAGTTWATTDFGTVAMYRALQRQGGWDGRKDNSTVLGGEVLAASVVDVFTSVYLTAMATAGLDPLGGAGGPQGTTARLETRLTRLFVVPWVAGTIIGVLGVILVVAGWVLVYVERHKTLLYEEPAGLLAYAGLLEGSELIEVARRVRNSEGFDGKVGETVLRNANGEGKEKGERGSKKGKGPQGEVVGDCWKMTAGIKPQIIITPKADDDAAGRMGSTGGNSIV</sequence>
<dbReference type="InterPro" id="IPR021840">
    <property type="entry name" value="DUF3433"/>
</dbReference>
<protein>
    <submittedName>
        <fullName evidence="3">Uncharacterized protein</fullName>
    </submittedName>
</protein>
<reference evidence="3" key="1">
    <citation type="journal article" date="2023" name="Mol. Phylogenet. Evol.">
        <title>Genome-scale phylogeny and comparative genomics of the fungal order Sordariales.</title>
        <authorList>
            <person name="Hensen N."/>
            <person name="Bonometti L."/>
            <person name="Westerberg I."/>
            <person name="Brannstrom I.O."/>
            <person name="Guillou S."/>
            <person name="Cros-Aarteil S."/>
            <person name="Calhoun S."/>
            <person name="Haridas S."/>
            <person name="Kuo A."/>
            <person name="Mondo S."/>
            <person name="Pangilinan J."/>
            <person name="Riley R."/>
            <person name="LaButti K."/>
            <person name="Andreopoulos B."/>
            <person name="Lipzen A."/>
            <person name="Chen C."/>
            <person name="Yan M."/>
            <person name="Daum C."/>
            <person name="Ng V."/>
            <person name="Clum A."/>
            <person name="Steindorff A."/>
            <person name="Ohm R.A."/>
            <person name="Martin F."/>
            <person name="Silar P."/>
            <person name="Natvig D.O."/>
            <person name="Lalanne C."/>
            <person name="Gautier V."/>
            <person name="Ament-Velasquez S.L."/>
            <person name="Kruys A."/>
            <person name="Hutchinson M.I."/>
            <person name="Powell A.J."/>
            <person name="Barry K."/>
            <person name="Miller A.N."/>
            <person name="Grigoriev I.V."/>
            <person name="Debuchy R."/>
            <person name="Gladieux P."/>
            <person name="Hiltunen Thoren M."/>
            <person name="Johannesson H."/>
        </authorList>
    </citation>
    <scope>NUCLEOTIDE SEQUENCE</scope>
    <source>
        <strain evidence="3">CBS 103.79</strain>
    </source>
</reference>
<dbReference type="Pfam" id="PF11915">
    <property type="entry name" value="DUF3433"/>
    <property type="match status" value="1"/>
</dbReference>
<accession>A0AAN6MNB6</accession>
<name>A0AAN6MNB6_9PEZI</name>
<reference evidence="3" key="2">
    <citation type="submission" date="2023-05" db="EMBL/GenBank/DDBJ databases">
        <authorList>
            <consortium name="Lawrence Berkeley National Laboratory"/>
            <person name="Steindorff A."/>
            <person name="Hensen N."/>
            <person name="Bonometti L."/>
            <person name="Westerberg I."/>
            <person name="Brannstrom I.O."/>
            <person name="Guillou S."/>
            <person name="Cros-Aarteil S."/>
            <person name="Calhoun S."/>
            <person name="Haridas S."/>
            <person name="Kuo A."/>
            <person name="Mondo S."/>
            <person name="Pangilinan J."/>
            <person name="Riley R."/>
            <person name="Labutti K."/>
            <person name="Andreopoulos B."/>
            <person name="Lipzen A."/>
            <person name="Chen C."/>
            <person name="Yanf M."/>
            <person name="Daum C."/>
            <person name="Ng V."/>
            <person name="Clum A."/>
            <person name="Ohm R."/>
            <person name="Martin F."/>
            <person name="Silar P."/>
            <person name="Natvig D."/>
            <person name="Lalanne C."/>
            <person name="Gautier V."/>
            <person name="Ament-Velasquez S.L."/>
            <person name="Kruys A."/>
            <person name="Hutchinson M.I."/>
            <person name="Powell A.J."/>
            <person name="Barry K."/>
            <person name="Miller A.N."/>
            <person name="Grigoriev I.V."/>
            <person name="Debuchy R."/>
            <person name="Gladieux P."/>
            <person name="Thoren M.H."/>
            <person name="Johannesson H."/>
        </authorList>
    </citation>
    <scope>NUCLEOTIDE SEQUENCE</scope>
    <source>
        <strain evidence="3">CBS 103.79</strain>
    </source>
</reference>
<keyword evidence="2" id="KW-0812">Transmembrane</keyword>
<feature type="region of interest" description="Disordered" evidence="1">
    <location>
        <begin position="605"/>
        <end position="628"/>
    </location>
</feature>
<evidence type="ECO:0000256" key="1">
    <source>
        <dbReference type="SAM" id="MobiDB-lite"/>
    </source>
</evidence>
<evidence type="ECO:0000313" key="4">
    <source>
        <dbReference type="Proteomes" id="UP001303889"/>
    </source>
</evidence>
<dbReference type="AlphaFoldDB" id="A0AAN6MNB6"/>
<keyword evidence="2" id="KW-0472">Membrane</keyword>
<evidence type="ECO:0000313" key="3">
    <source>
        <dbReference type="EMBL" id="KAK3903008.1"/>
    </source>
</evidence>
<keyword evidence="2" id="KW-1133">Transmembrane helix</keyword>
<feature type="compositionally biased region" description="Basic and acidic residues" evidence="1">
    <location>
        <begin position="1"/>
        <end position="12"/>
    </location>
</feature>
<dbReference type="Proteomes" id="UP001303889">
    <property type="component" value="Unassembled WGS sequence"/>
</dbReference>
<keyword evidence="4" id="KW-1185">Reference proteome</keyword>
<dbReference type="PANTHER" id="PTHR37544:SF3">
    <property type="entry name" value="SPRAY"/>
    <property type="match status" value="1"/>
</dbReference>
<evidence type="ECO:0000256" key="2">
    <source>
        <dbReference type="SAM" id="Phobius"/>
    </source>
</evidence>
<proteinExistence type="predicted"/>
<dbReference type="PANTHER" id="PTHR37544">
    <property type="entry name" value="SPRAY-RELATED"/>
    <property type="match status" value="1"/>
</dbReference>
<comment type="caution">
    <text evidence="3">The sequence shown here is derived from an EMBL/GenBank/DDBJ whole genome shotgun (WGS) entry which is preliminary data.</text>
</comment>
<feature type="compositionally biased region" description="Basic and acidic residues" evidence="1">
    <location>
        <begin position="609"/>
        <end position="618"/>
    </location>
</feature>
<organism evidence="3 4">
    <name type="scientific">Staphylotrichum tortipilum</name>
    <dbReference type="NCBI Taxonomy" id="2831512"/>
    <lineage>
        <taxon>Eukaryota</taxon>
        <taxon>Fungi</taxon>
        <taxon>Dikarya</taxon>
        <taxon>Ascomycota</taxon>
        <taxon>Pezizomycotina</taxon>
        <taxon>Sordariomycetes</taxon>
        <taxon>Sordariomycetidae</taxon>
        <taxon>Sordariales</taxon>
        <taxon>Chaetomiaceae</taxon>
        <taxon>Staphylotrichum</taxon>
    </lineage>
</organism>
<gene>
    <name evidence="3" type="ORF">C8A05DRAFT_33253</name>
</gene>
<feature type="region of interest" description="Disordered" evidence="1">
    <location>
        <begin position="393"/>
        <end position="421"/>
    </location>
</feature>